<dbReference type="Proteomes" id="UP001524586">
    <property type="component" value="Unassembled WGS sequence"/>
</dbReference>
<dbReference type="Pfam" id="PF01396">
    <property type="entry name" value="Zn_ribbon_Top1"/>
    <property type="match status" value="1"/>
</dbReference>
<feature type="domain" description="DNA topoisomerase type IA zn finger" evidence="1">
    <location>
        <begin position="85"/>
        <end position="123"/>
    </location>
</feature>
<comment type="caution">
    <text evidence="3">The sequence shown here is derived from an EMBL/GenBank/DDBJ whole genome shotgun (WGS) entry which is preliminary data.</text>
</comment>
<dbReference type="InterPro" id="IPR011335">
    <property type="entry name" value="Restrct_endonuc-II-like"/>
</dbReference>
<dbReference type="InterPro" id="IPR011856">
    <property type="entry name" value="tRNA_endonuc-like_dom_sf"/>
</dbReference>
<organism evidence="3 4">
    <name type="scientific">Methylomonas rivi</name>
    <dbReference type="NCBI Taxonomy" id="2952226"/>
    <lineage>
        <taxon>Bacteria</taxon>
        <taxon>Pseudomonadati</taxon>
        <taxon>Pseudomonadota</taxon>
        <taxon>Gammaproteobacteria</taxon>
        <taxon>Methylococcales</taxon>
        <taxon>Methylococcaceae</taxon>
        <taxon>Methylomonas</taxon>
    </lineage>
</organism>
<dbReference type="Pfam" id="PF04471">
    <property type="entry name" value="Mrr_cat"/>
    <property type="match status" value="1"/>
</dbReference>
<feature type="domain" description="Restriction endonuclease type IV Mrr" evidence="2">
    <location>
        <begin position="4"/>
        <end position="51"/>
    </location>
</feature>
<gene>
    <name evidence="3" type="ORF">NP596_13670</name>
</gene>
<dbReference type="SUPFAM" id="SSF52980">
    <property type="entry name" value="Restriction endonuclease-like"/>
    <property type="match status" value="1"/>
</dbReference>
<dbReference type="GO" id="GO:0016787">
    <property type="term" value="F:hydrolase activity"/>
    <property type="evidence" value="ECO:0007669"/>
    <property type="project" value="UniProtKB-KW"/>
</dbReference>
<dbReference type="GO" id="GO:0004519">
    <property type="term" value="F:endonuclease activity"/>
    <property type="evidence" value="ECO:0007669"/>
    <property type="project" value="UniProtKB-KW"/>
</dbReference>
<dbReference type="Gene3D" id="3.40.1350.10">
    <property type="match status" value="1"/>
</dbReference>
<dbReference type="InterPro" id="IPR013498">
    <property type="entry name" value="Topo_IA_Znf"/>
</dbReference>
<dbReference type="RefSeq" id="WP_256615938.1">
    <property type="nucleotide sequence ID" value="NZ_JANIBK010000077.1"/>
</dbReference>
<keyword evidence="3" id="KW-0255">Endonuclease</keyword>
<dbReference type="Gene3D" id="3.30.65.10">
    <property type="entry name" value="Bacterial Topoisomerase I, domain 1"/>
    <property type="match status" value="1"/>
</dbReference>
<name>A0ABT1U6S9_9GAMM</name>
<dbReference type="InterPro" id="IPR007560">
    <property type="entry name" value="Restrct_endonuc_IV_Mrr"/>
</dbReference>
<protein>
    <submittedName>
        <fullName evidence="3">Restriction endonuclease</fullName>
        <ecNumber evidence="3">3.1.21.-</ecNumber>
    </submittedName>
</protein>
<dbReference type="EC" id="3.1.21.-" evidence="3"/>
<proteinExistence type="predicted"/>
<evidence type="ECO:0000259" key="1">
    <source>
        <dbReference type="Pfam" id="PF01396"/>
    </source>
</evidence>
<dbReference type="SUPFAM" id="SSF57783">
    <property type="entry name" value="Zinc beta-ribbon"/>
    <property type="match status" value="1"/>
</dbReference>
<reference evidence="3 4" key="1">
    <citation type="submission" date="2022-07" db="EMBL/GenBank/DDBJ databases">
        <title>Methylomonas rivi sp. nov., Methylomonas rosea sp. nov., Methylomonas aureus sp. nov. and Methylomonas subterranea sp. nov., four novel methanotrophs isolated from a freshwater creek and the deep terrestrial subsurface.</title>
        <authorList>
            <person name="Abin C."/>
            <person name="Sankaranarayanan K."/>
            <person name="Garner C."/>
            <person name="Sindelar R."/>
            <person name="Kotary K."/>
            <person name="Garner R."/>
            <person name="Barclay S."/>
            <person name="Lawson P."/>
            <person name="Krumholz L."/>
        </authorList>
    </citation>
    <scope>NUCLEOTIDE SEQUENCE [LARGE SCALE GENOMIC DNA]</scope>
    <source>
        <strain evidence="3 4">WSC-6</strain>
    </source>
</reference>
<keyword evidence="3" id="KW-0540">Nuclease</keyword>
<dbReference type="EMBL" id="JANIBK010000077">
    <property type="protein sequence ID" value="MCQ8129507.1"/>
    <property type="molecule type" value="Genomic_DNA"/>
</dbReference>
<accession>A0ABT1U6S9</accession>
<keyword evidence="4" id="KW-1185">Reference proteome</keyword>
<sequence length="124" mass="13012">MNIVRELFGVMAAQGATGGFVVTSGIFTKEASAFAQGRNIELIDGAALTLMIDSAKAARTQRIHLDVSYSQPSIAKPIFNIENPSCPKCGCVMVKRTATKGANAGGAFWGCSAFPKCRGVRNIG</sequence>
<evidence type="ECO:0000259" key="2">
    <source>
        <dbReference type="Pfam" id="PF04471"/>
    </source>
</evidence>
<evidence type="ECO:0000313" key="4">
    <source>
        <dbReference type="Proteomes" id="UP001524586"/>
    </source>
</evidence>
<evidence type="ECO:0000313" key="3">
    <source>
        <dbReference type="EMBL" id="MCQ8129507.1"/>
    </source>
</evidence>
<keyword evidence="3" id="KW-0378">Hydrolase</keyword>